<sequence length="146" mass="17178">MEQPYKKRLNKDEYSRPKLTYTDKLTAEEIETLLDDYKKVDDIYQVPMGTHMRYFLVKNGVKKFRTGGILSNSTGLPKYVVLSNGTKTWSVQTKDTVFFKKMTLNEIKGDYEDIIDDLEKKVSDLEKKNTELRNYILHLKKNNKIN</sequence>
<keyword evidence="1" id="KW-0175">Coiled coil</keyword>
<evidence type="ECO:0000256" key="1">
    <source>
        <dbReference type="SAM" id="Coils"/>
    </source>
</evidence>
<dbReference type="EMBL" id="MK072346">
    <property type="protein sequence ID" value="AYV82198.1"/>
    <property type="molecule type" value="Genomic_DNA"/>
</dbReference>
<evidence type="ECO:0000313" key="2">
    <source>
        <dbReference type="EMBL" id="AYV82198.1"/>
    </source>
</evidence>
<feature type="coiled-coil region" evidence="1">
    <location>
        <begin position="108"/>
        <end position="142"/>
    </location>
</feature>
<name>A0A3G5A4Q0_9VIRU</name>
<protein>
    <submittedName>
        <fullName evidence="2">Uncharacterized protein</fullName>
    </submittedName>
</protein>
<organism evidence="2">
    <name type="scientific">Homavirus sp</name>
    <dbReference type="NCBI Taxonomy" id="2487769"/>
    <lineage>
        <taxon>Viruses</taxon>
        <taxon>Varidnaviria</taxon>
        <taxon>Bamfordvirae</taxon>
        <taxon>Nucleocytoviricota</taxon>
        <taxon>Megaviricetes</taxon>
        <taxon>Imitervirales</taxon>
        <taxon>Mimiviridae</taxon>
        <taxon>Klosneuvirinae</taxon>
    </lineage>
</organism>
<proteinExistence type="predicted"/>
<accession>A0A3G5A4Q0</accession>
<reference evidence="2" key="1">
    <citation type="submission" date="2018-10" db="EMBL/GenBank/DDBJ databases">
        <title>Hidden diversity of soil giant viruses.</title>
        <authorList>
            <person name="Schulz F."/>
            <person name="Alteio L."/>
            <person name="Goudeau D."/>
            <person name="Ryan E.M."/>
            <person name="Malmstrom R.R."/>
            <person name="Blanchard J."/>
            <person name="Woyke T."/>
        </authorList>
    </citation>
    <scope>NUCLEOTIDE SEQUENCE</scope>
    <source>
        <strain evidence="2">HOV1</strain>
    </source>
</reference>
<gene>
    <name evidence="2" type="ORF">Homavirus15_7</name>
</gene>